<evidence type="ECO:0000313" key="1">
    <source>
        <dbReference type="EMBL" id="CUW03971.1"/>
    </source>
</evidence>
<dbReference type="GeneID" id="34301432"/>
<accession>A0AAN2QTT2</accession>
<dbReference type="Proteomes" id="UP000199047">
    <property type="component" value="Unassembled WGS sequence"/>
</dbReference>
<dbReference type="EMBL" id="FBTB01000023">
    <property type="protein sequence ID" value="CUW20739.1"/>
    <property type="molecule type" value="Genomic_DNA"/>
</dbReference>
<sequence length="116" mass="13586">MVNWGMYNFKGKIENAYQELLGMGKTLKSLDEPKKIAQKMSNLEQDLKQSQQVNPADIDRISFDNYQKLVTRIGWLNTQPKKFEDEQELSLLVNAFDKWIDNAYDILKVTRSNKKI</sequence>
<reference evidence="3 4" key="1">
    <citation type="submission" date="2015-12" db="EMBL/GenBank/DDBJ databases">
        <authorList>
            <person name="Andreevskaya M."/>
        </authorList>
    </citation>
    <scope>NUCLEOTIDE SEQUENCE [LARGE SCALE GENOMIC DNA]</scope>
    <source>
        <strain evidence="2 4">KSL4-2</strain>
        <strain evidence="1 3">PL111</strain>
    </source>
</reference>
<proteinExistence type="predicted"/>
<evidence type="ECO:0000313" key="3">
    <source>
        <dbReference type="Proteomes" id="UP000198868"/>
    </source>
</evidence>
<evidence type="ECO:0000313" key="4">
    <source>
        <dbReference type="Proteomes" id="UP000199047"/>
    </source>
</evidence>
<dbReference type="RefSeq" id="WP_013231098.1">
    <property type="nucleotide sequence ID" value="NZ_FBSX01000005.1"/>
</dbReference>
<gene>
    <name evidence="2" type="ORF">KSL4_1899</name>
    <name evidence="1" type="ORF">PL111_1789</name>
</gene>
<dbReference type="AlphaFoldDB" id="A0AAN2QTT2"/>
<name>A0AAN2QTT2_9LACO</name>
<dbReference type="Proteomes" id="UP000198868">
    <property type="component" value="Unassembled WGS sequence"/>
</dbReference>
<protein>
    <submittedName>
        <fullName evidence="1">Uncharacterized protein</fullName>
    </submittedName>
</protein>
<organism evidence="1 3">
    <name type="scientific">Leuconostoc inhae</name>
    <dbReference type="NCBI Taxonomy" id="178001"/>
    <lineage>
        <taxon>Bacteria</taxon>
        <taxon>Bacillati</taxon>
        <taxon>Bacillota</taxon>
        <taxon>Bacilli</taxon>
        <taxon>Lactobacillales</taxon>
        <taxon>Lactobacillaceae</taxon>
        <taxon>Leuconostoc</taxon>
    </lineage>
</organism>
<keyword evidence="4" id="KW-1185">Reference proteome</keyword>
<evidence type="ECO:0000313" key="2">
    <source>
        <dbReference type="EMBL" id="CUW20739.1"/>
    </source>
</evidence>
<dbReference type="EMBL" id="FBTU01000001">
    <property type="protein sequence ID" value="CUW03971.1"/>
    <property type="molecule type" value="Genomic_DNA"/>
</dbReference>
<comment type="caution">
    <text evidence="1">The sequence shown here is derived from an EMBL/GenBank/DDBJ whole genome shotgun (WGS) entry which is preliminary data.</text>
</comment>